<keyword evidence="7" id="KW-1185">Reference proteome</keyword>
<feature type="domain" description="FAD/NAD(P)-binding" evidence="5">
    <location>
        <begin position="5"/>
        <end position="297"/>
    </location>
</feature>
<reference evidence="6 7" key="1">
    <citation type="submission" date="2019-07" db="EMBL/GenBank/DDBJ databases">
        <title>Insights of Desulfuromonas acetexigens electromicrobiology.</title>
        <authorList>
            <person name="Katuri K."/>
            <person name="Sapireddy V."/>
            <person name="Shaw D.R."/>
            <person name="Saikaly P."/>
        </authorList>
    </citation>
    <scope>NUCLEOTIDE SEQUENCE [LARGE SCALE GENOMIC DNA]</scope>
    <source>
        <strain evidence="6 7">2873</strain>
    </source>
</reference>
<name>A0A550J7V2_9BACT</name>
<gene>
    <name evidence="6" type="ORF">FL622_13670</name>
</gene>
<dbReference type="PANTHER" id="PTHR43429">
    <property type="entry name" value="PYRIDINE NUCLEOTIDE-DISULFIDE OXIDOREDUCTASE DOMAIN-CONTAINING"/>
    <property type="match status" value="1"/>
</dbReference>
<sequence length="406" mass="43791">MADHFDIVIVGNSAAGLQALRVLRKHDRARSILLVDREDRPAYSRVLTPYFIGGKTERENLFIVDQAFYRELGITTRFGRTATSLDVDGHTLTLDDGAEISFGQLLLAVGSEARPLAVQSGRVSVLRHLDDADRLARFLPGARAIAALGAGLVSLPLLSHAPAETEKHLIVGSNRIFSRLLDAESAQFLEERFVAAGLQLHKRDDIAELRDDGRLALTLNSGKNLTVDLLIVGKGVQPNTDLARRAGLAVGDGIRVDACCRAGHPHIYAAGDCAEGADFVTGEPTVQGNWLTAVEQGEVAALNMLGRDCRYEGSLKNNISEIFGTDLAVVGYCGDDAPAARVFCDGANGRYRKLFLDGQKRLLGAVLVGESNDAGVYYHLIKSRAPLPEAAHLSGTNRYAGLVRDW</sequence>
<dbReference type="AlphaFoldDB" id="A0A550J7V2"/>
<accession>A0A550J7V2</accession>
<dbReference type="PRINTS" id="PR00411">
    <property type="entry name" value="PNDRDTASEI"/>
</dbReference>
<dbReference type="PRINTS" id="PR00368">
    <property type="entry name" value="FADPNR"/>
</dbReference>
<evidence type="ECO:0000256" key="2">
    <source>
        <dbReference type="ARBA" id="ARBA00006442"/>
    </source>
</evidence>
<dbReference type="EMBL" id="VJVV01000011">
    <property type="protein sequence ID" value="TRO79314.1"/>
    <property type="molecule type" value="Genomic_DNA"/>
</dbReference>
<proteinExistence type="inferred from homology"/>
<evidence type="ECO:0000313" key="7">
    <source>
        <dbReference type="Proteomes" id="UP000317155"/>
    </source>
</evidence>
<dbReference type="InterPro" id="IPR036188">
    <property type="entry name" value="FAD/NAD-bd_sf"/>
</dbReference>
<dbReference type="Pfam" id="PF07992">
    <property type="entry name" value="Pyr_redox_2"/>
    <property type="match status" value="1"/>
</dbReference>
<organism evidence="6 7">
    <name type="scientific">Trichloromonas acetexigens</name>
    <dbReference type="NCBI Taxonomy" id="38815"/>
    <lineage>
        <taxon>Bacteria</taxon>
        <taxon>Pseudomonadati</taxon>
        <taxon>Thermodesulfobacteriota</taxon>
        <taxon>Desulfuromonadia</taxon>
        <taxon>Desulfuromonadales</taxon>
        <taxon>Trichloromonadaceae</taxon>
        <taxon>Trichloromonas</taxon>
    </lineage>
</organism>
<dbReference type="SUPFAM" id="SSF51905">
    <property type="entry name" value="FAD/NAD(P)-binding domain"/>
    <property type="match status" value="2"/>
</dbReference>
<comment type="caution">
    <text evidence="6">The sequence shown here is derived from an EMBL/GenBank/DDBJ whole genome shotgun (WGS) entry which is preliminary data.</text>
</comment>
<dbReference type="InterPro" id="IPR050260">
    <property type="entry name" value="FAD-bd_OxRdtase"/>
</dbReference>
<keyword evidence="3" id="KW-0285">Flavoprotein</keyword>
<dbReference type="PANTHER" id="PTHR43429:SF3">
    <property type="entry name" value="NITRITE REDUCTASE [NAD(P)H]"/>
    <property type="match status" value="1"/>
</dbReference>
<dbReference type="InterPro" id="IPR023753">
    <property type="entry name" value="FAD/NAD-binding_dom"/>
</dbReference>
<dbReference type="InterPro" id="IPR016156">
    <property type="entry name" value="FAD/NAD-linked_Rdtase_dimer_sf"/>
</dbReference>
<keyword evidence="4" id="KW-0274">FAD</keyword>
<evidence type="ECO:0000313" key="6">
    <source>
        <dbReference type="EMBL" id="TRO79314.1"/>
    </source>
</evidence>
<evidence type="ECO:0000259" key="5">
    <source>
        <dbReference type="Pfam" id="PF07992"/>
    </source>
</evidence>
<evidence type="ECO:0000256" key="3">
    <source>
        <dbReference type="ARBA" id="ARBA00022630"/>
    </source>
</evidence>
<comment type="similarity">
    <text evidence="2">Belongs to the FAD-dependent oxidoreductase family.</text>
</comment>
<evidence type="ECO:0000256" key="4">
    <source>
        <dbReference type="ARBA" id="ARBA00022827"/>
    </source>
</evidence>
<dbReference type="OrthoDB" id="9768666at2"/>
<dbReference type="Proteomes" id="UP000317155">
    <property type="component" value="Unassembled WGS sequence"/>
</dbReference>
<comment type="cofactor">
    <cofactor evidence="1">
        <name>FAD</name>
        <dbReference type="ChEBI" id="CHEBI:57692"/>
    </cofactor>
</comment>
<dbReference type="Gene3D" id="3.30.390.30">
    <property type="match status" value="1"/>
</dbReference>
<dbReference type="GO" id="GO:0016491">
    <property type="term" value="F:oxidoreductase activity"/>
    <property type="evidence" value="ECO:0007669"/>
    <property type="project" value="InterPro"/>
</dbReference>
<dbReference type="RefSeq" id="WP_092053793.1">
    <property type="nucleotide sequence ID" value="NZ_FOJJ01000003.1"/>
</dbReference>
<protein>
    <submittedName>
        <fullName evidence="6">NAD(P)/FAD-dependent oxidoreductase</fullName>
    </submittedName>
</protein>
<dbReference type="Gene3D" id="3.50.50.60">
    <property type="entry name" value="FAD/NAD(P)-binding domain"/>
    <property type="match status" value="2"/>
</dbReference>
<evidence type="ECO:0000256" key="1">
    <source>
        <dbReference type="ARBA" id="ARBA00001974"/>
    </source>
</evidence>